<reference evidence="2" key="1">
    <citation type="journal article" date="2019" name="Int. J. Syst. Evol. Microbiol.">
        <title>The Global Catalogue of Microorganisms (GCM) 10K type strain sequencing project: providing services to taxonomists for standard genome sequencing and annotation.</title>
        <authorList>
            <consortium name="The Broad Institute Genomics Platform"/>
            <consortium name="The Broad Institute Genome Sequencing Center for Infectious Disease"/>
            <person name="Wu L."/>
            <person name="Ma J."/>
        </authorList>
    </citation>
    <scope>NUCLEOTIDE SEQUENCE [LARGE SCALE GENOMIC DNA]</scope>
    <source>
        <strain evidence="2">CCM 8749</strain>
    </source>
</reference>
<accession>A0ABW1ISP7</accession>
<name>A0ABW1ISP7_9BACL</name>
<dbReference type="EMBL" id="JBHSQV010000176">
    <property type="protein sequence ID" value="MFC5988142.1"/>
    <property type="molecule type" value="Genomic_DNA"/>
</dbReference>
<organism evidence="1 2">
    <name type="scientific">Marinicrinis lubricantis</name>
    <dbReference type="NCBI Taxonomy" id="2086470"/>
    <lineage>
        <taxon>Bacteria</taxon>
        <taxon>Bacillati</taxon>
        <taxon>Bacillota</taxon>
        <taxon>Bacilli</taxon>
        <taxon>Bacillales</taxon>
        <taxon>Paenibacillaceae</taxon>
    </lineage>
</organism>
<evidence type="ECO:0000313" key="1">
    <source>
        <dbReference type="EMBL" id="MFC5988142.1"/>
    </source>
</evidence>
<sequence>MGEAFKLECDACRYKDNMFVGIGFAYMSLKSIASFVKDCKLKQRIEQFMEDDSVTYNAYDAVFVCPLCRGIQNELYIEMQSDTSQYKHACHCKRCGALMEEANFEHNNVQTAVKAS</sequence>
<keyword evidence="2" id="KW-1185">Reference proteome</keyword>
<protein>
    <submittedName>
        <fullName evidence="1">Uncharacterized protein</fullName>
    </submittedName>
</protein>
<proteinExistence type="predicted"/>
<gene>
    <name evidence="1" type="ORF">ACFPXP_17200</name>
</gene>
<evidence type="ECO:0000313" key="2">
    <source>
        <dbReference type="Proteomes" id="UP001596250"/>
    </source>
</evidence>
<comment type="caution">
    <text evidence="1">The sequence shown here is derived from an EMBL/GenBank/DDBJ whole genome shotgun (WGS) entry which is preliminary data.</text>
</comment>
<dbReference type="Proteomes" id="UP001596250">
    <property type="component" value="Unassembled WGS sequence"/>
</dbReference>
<dbReference type="RefSeq" id="WP_379895589.1">
    <property type="nucleotide sequence ID" value="NZ_CBCSCT010000021.1"/>
</dbReference>